<dbReference type="Gramene" id="KCW58293">
    <property type="protein sequence ID" value="KCW58293"/>
    <property type="gene ID" value="EUGRSUZ_H00984"/>
</dbReference>
<dbReference type="AlphaFoldDB" id="A0A059AWP9"/>
<evidence type="ECO:0000256" key="1">
    <source>
        <dbReference type="SAM" id="MobiDB-lite"/>
    </source>
</evidence>
<reference evidence="2" key="1">
    <citation type="submission" date="2013-07" db="EMBL/GenBank/DDBJ databases">
        <title>The genome of Eucalyptus grandis.</title>
        <authorList>
            <person name="Schmutz J."/>
            <person name="Hayes R."/>
            <person name="Myburg A."/>
            <person name="Tuskan G."/>
            <person name="Grattapaglia D."/>
            <person name="Rokhsar D.S."/>
        </authorList>
    </citation>
    <scope>NUCLEOTIDE SEQUENCE</scope>
    <source>
        <tissue evidence="2">Leaf extractions</tissue>
    </source>
</reference>
<feature type="region of interest" description="Disordered" evidence="1">
    <location>
        <begin position="1"/>
        <end position="74"/>
    </location>
</feature>
<gene>
    <name evidence="2" type="ORF">EUGRSUZ_H00984</name>
</gene>
<name>A0A059AWP9_EUCGR</name>
<evidence type="ECO:0000313" key="2">
    <source>
        <dbReference type="EMBL" id="KCW58293.1"/>
    </source>
</evidence>
<feature type="compositionally biased region" description="Polar residues" evidence="1">
    <location>
        <begin position="10"/>
        <end position="35"/>
    </location>
</feature>
<dbReference type="InParanoid" id="A0A059AWP9"/>
<accession>A0A059AWP9</accession>
<organism evidence="2">
    <name type="scientific">Eucalyptus grandis</name>
    <name type="common">Flooded gum</name>
    <dbReference type="NCBI Taxonomy" id="71139"/>
    <lineage>
        <taxon>Eukaryota</taxon>
        <taxon>Viridiplantae</taxon>
        <taxon>Streptophyta</taxon>
        <taxon>Embryophyta</taxon>
        <taxon>Tracheophyta</taxon>
        <taxon>Spermatophyta</taxon>
        <taxon>Magnoliopsida</taxon>
        <taxon>eudicotyledons</taxon>
        <taxon>Gunneridae</taxon>
        <taxon>Pentapetalae</taxon>
        <taxon>rosids</taxon>
        <taxon>malvids</taxon>
        <taxon>Myrtales</taxon>
        <taxon>Myrtaceae</taxon>
        <taxon>Myrtoideae</taxon>
        <taxon>Eucalypteae</taxon>
        <taxon>Eucalyptus</taxon>
    </lineage>
</organism>
<proteinExistence type="predicted"/>
<dbReference type="EMBL" id="KK198760">
    <property type="protein sequence ID" value="KCW58293.1"/>
    <property type="molecule type" value="Genomic_DNA"/>
</dbReference>
<protein>
    <submittedName>
        <fullName evidence="2">Uncharacterized protein</fullName>
    </submittedName>
</protein>
<sequence>MKSNCLRFPSRTSGPSLCDKSTNISTALTSNNSNQKPHEKQPRIGEASPSQAAERPTPLAPEKPLCNLPFKKKG</sequence>